<keyword evidence="4" id="KW-0808">Transferase</keyword>
<feature type="transmembrane region" description="Helical" evidence="7">
    <location>
        <begin position="7"/>
        <end position="29"/>
    </location>
</feature>
<dbReference type="SMART" id="SM00388">
    <property type="entry name" value="HisKA"/>
    <property type="match status" value="1"/>
</dbReference>
<gene>
    <name evidence="9" type="ORF">FRY97_03800</name>
</gene>
<dbReference type="Pfam" id="PF00512">
    <property type="entry name" value="HisKA"/>
    <property type="match status" value="1"/>
</dbReference>
<feature type="transmembrane region" description="Helical" evidence="7">
    <location>
        <begin position="166"/>
        <end position="189"/>
    </location>
</feature>
<reference evidence="9 10" key="1">
    <citation type="submission" date="2019-08" db="EMBL/GenBank/DDBJ databases">
        <title>Genome of Phaeodactylibacter luteus.</title>
        <authorList>
            <person name="Bowman J.P."/>
        </authorList>
    </citation>
    <scope>NUCLEOTIDE SEQUENCE [LARGE SCALE GENOMIC DNA]</scope>
    <source>
        <strain evidence="9 10">KCTC 42180</strain>
    </source>
</reference>
<dbReference type="GO" id="GO:0000155">
    <property type="term" value="F:phosphorelay sensor kinase activity"/>
    <property type="evidence" value="ECO:0007669"/>
    <property type="project" value="InterPro"/>
</dbReference>
<dbReference type="SUPFAM" id="SSF47384">
    <property type="entry name" value="Homodimeric domain of signal transducing histidine kinase"/>
    <property type="match status" value="1"/>
</dbReference>
<evidence type="ECO:0000256" key="1">
    <source>
        <dbReference type="ARBA" id="ARBA00000085"/>
    </source>
</evidence>
<organism evidence="9 10">
    <name type="scientific">Phaeodactylibacter luteus</name>
    <dbReference type="NCBI Taxonomy" id="1564516"/>
    <lineage>
        <taxon>Bacteria</taxon>
        <taxon>Pseudomonadati</taxon>
        <taxon>Bacteroidota</taxon>
        <taxon>Saprospiria</taxon>
        <taxon>Saprospirales</taxon>
        <taxon>Haliscomenobacteraceae</taxon>
        <taxon>Phaeodactylibacter</taxon>
    </lineage>
</organism>
<evidence type="ECO:0000256" key="3">
    <source>
        <dbReference type="ARBA" id="ARBA00022553"/>
    </source>
</evidence>
<dbReference type="PRINTS" id="PR00344">
    <property type="entry name" value="BCTRLSENSOR"/>
</dbReference>
<feature type="domain" description="Histidine kinase" evidence="8">
    <location>
        <begin position="204"/>
        <end position="423"/>
    </location>
</feature>
<keyword evidence="5 9" id="KW-0418">Kinase</keyword>
<dbReference type="InterPro" id="IPR003661">
    <property type="entry name" value="HisK_dim/P_dom"/>
</dbReference>
<evidence type="ECO:0000256" key="2">
    <source>
        <dbReference type="ARBA" id="ARBA00012438"/>
    </source>
</evidence>
<dbReference type="Proteomes" id="UP000321580">
    <property type="component" value="Unassembled WGS sequence"/>
</dbReference>
<evidence type="ECO:0000256" key="5">
    <source>
        <dbReference type="ARBA" id="ARBA00022777"/>
    </source>
</evidence>
<evidence type="ECO:0000313" key="9">
    <source>
        <dbReference type="EMBL" id="TXB67980.1"/>
    </source>
</evidence>
<dbReference type="PANTHER" id="PTHR43711">
    <property type="entry name" value="TWO-COMPONENT HISTIDINE KINASE"/>
    <property type="match status" value="1"/>
</dbReference>
<dbReference type="InterPro" id="IPR050736">
    <property type="entry name" value="Sensor_HK_Regulatory"/>
</dbReference>
<dbReference type="RefSeq" id="WP_147166101.1">
    <property type="nucleotide sequence ID" value="NZ_VOOR01000005.1"/>
</dbReference>
<dbReference type="Gene3D" id="3.30.565.10">
    <property type="entry name" value="Histidine kinase-like ATPase, C-terminal domain"/>
    <property type="match status" value="1"/>
</dbReference>
<keyword evidence="7" id="KW-1133">Transmembrane helix</keyword>
<evidence type="ECO:0000256" key="4">
    <source>
        <dbReference type="ARBA" id="ARBA00022679"/>
    </source>
</evidence>
<dbReference type="EC" id="2.7.13.3" evidence="2"/>
<dbReference type="Pfam" id="PF02518">
    <property type="entry name" value="HATPase_c"/>
    <property type="match status" value="1"/>
</dbReference>
<keyword evidence="10" id="KW-1185">Reference proteome</keyword>
<dbReference type="Gene3D" id="1.10.287.130">
    <property type="match status" value="1"/>
</dbReference>
<comment type="caution">
    <text evidence="9">The sequence shown here is derived from an EMBL/GenBank/DDBJ whole genome shotgun (WGS) entry which is preliminary data.</text>
</comment>
<dbReference type="EMBL" id="VOOR01000005">
    <property type="protein sequence ID" value="TXB67980.1"/>
    <property type="molecule type" value="Genomic_DNA"/>
</dbReference>
<dbReference type="InterPro" id="IPR036890">
    <property type="entry name" value="HATPase_C_sf"/>
</dbReference>
<dbReference type="SMART" id="SM00387">
    <property type="entry name" value="HATPase_c"/>
    <property type="match status" value="1"/>
</dbReference>
<dbReference type="OrthoDB" id="1933776at2"/>
<evidence type="ECO:0000256" key="7">
    <source>
        <dbReference type="SAM" id="Phobius"/>
    </source>
</evidence>
<dbReference type="InterPro" id="IPR003594">
    <property type="entry name" value="HATPase_dom"/>
</dbReference>
<dbReference type="SUPFAM" id="SSF55874">
    <property type="entry name" value="ATPase domain of HSP90 chaperone/DNA topoisomerase II/histidine kinase"/>
    <property type="match status" value="1"/>
</dbReference>
<dbReference type="InterPro" id="IPR036097">
    <property type="entry name" value="HisK_dim/P_sf"/>
</dbReference>
<proteinExistence type="predicted"/>
<dbReference type="InterPro" id="IPR004358">
    <property type="entry name" value="Sig_transdc_His_kin-like_C"/>
</dbReference>
<comment type="catalytic activity">
    <reaction evidence="1">
        <text>ATP + protein L-histidine = ADP + protein N-phospho-L-histidine.</text>
        <dbReference type="EC" id="2.7.13.3"/>
    </reaction>
</comment>
<evidence type="ECO:0000313" key="10">
    <source>
        <dbReference type="Proteomes" id="UP000321580"/>
    </source>
</evidence>
<dbReference type="InterPro" id="IPR005467">
    <property type="entry name" value="His_kinase_dom"/>
</dbReference>
<keyword evidence="7" id="KW-0472">Membrane</keyword>
<evidence type="ECO:0000256" key="6">
    <source>
        <dbReference type="ARBA" id="ARBA00023012"/>
    </source>
</evidence>
<sequence>MKNAVIFRVLVLGAIAIAGIIGMQAYWVVNTWNINEEEFSQKASLALYRVACDLVDMTGGELPARNVVNQRATNYYVVNIESEIDDEHLEYFLQKEFEKLALYADFEYAVFDCATNEMVYGNYCSFKPEQPDLAALGDLPRDDKFTYYFSVKFPNRSGYLLGKMQLSIFFSAILLVVLLFFAYSMHIILRQKRLSELQKDFINNMTHEFKTPISTIKISADVFQGAPEVQQNPRLLRYANIIREQNQRLNSQVEKVLQLAKAEQGNFDLKLEPLPLRETLSQIADSTAVRVEKRGGQLHRRIDVDEAVIETDRLHFTNILHNLLDNAIKYGQDSPDITLYAKASHGKVHIQIQDKGVGISKDQLSRVFSKFYRVPTGNLHKVKGFGLGLFYVKRICDAQGWQIQLHSQPGQGTTAELIIPIAKQGITGWWQQLWGTRAGRLAKPADS</sequence>
<keyword evidence="3" id="KW-0597">Phosphoprotein</keyword>
<evidence type="ECO:0000259" key="8">
    <source>
        <dbReference type="PROSITE" id="PS50109"/>
    </source>
</evidence>
<dbReference type="PROSITE" id="PS50109">
    <property type="entry name" value="HIS_KIN"/>
    <property type="match status" value="1"/>
</dbReference>
<dbReference type="PANTHER" id="PTHR43711:SF28">
    <property type="entry name" value="SENSOR HISTIDINE KINASE YXDK"/>
    <property type="match status" value="1"/>
</dbReference>
<accession>A0A5C6S292</accession>
<dbReference type="CDD" id="cd00082">
    <property type="entry name" value="HisKA"/>
    <property type="match status" value="1"/>
</dbReference>
<keyword evidence="6" id="KW-0902">Two-component regulatory system</keyword>
<dbReference type="AlphaFoldDB" id="A0A5C6S292"/>
<keyword evidence="7" id="KW-0812">Transmembrane</keyword>
<protein>
    <recommendedName>
        <fullName evidence="2">histidine kinase</fullName>
        <ecNumber evidence="2">2.7.13.3</ecNumber>
    </recommendedName>
</protein>
<name>A0A5C6S292_9BACT</name>